<keyword evidence="3" id="KW-0597">Phosphoprotein</keyword>
<accession>A0ABP3IF43</accession>
<dbReference type="EMBL" id="BAAABX010000023">
    <property type="protein sequence ID" value="GAA0400742.1"/>
    <property type="molecule type" value="Genomic_DNA"/>
</dbReference>
<evidence type="ECO:0000313" key="8">
    <source>
        <dbReference type="EMBL" id="GAA0400742.1"/>
    </source>
</evidence>
<dbReference type="InterPro" id="IPR036736">
    <property type="entry name" value="ACP-like_sf"/>
</dbReference>
<keyword evidence="6" id="KW-0275">Fatty acid biosynthesis</keyword>
<keyword evidence="9" id="KW-1185">Reference proteome</keyword>
<dbReference type="InterPro" id="IPR006162">
    <property type="entry name" value="Ppantetheine_attach_site"/>
</dbReference>
<feature type="domain" description="Carrier" evidence="7">
    <location>
        <begin position="8"/>
        <end position="83"/>
    </location>
</feature>
<evidence type="ECO:0000256" key="2">
    <source>
        <dbReference type="ARBA" id="ARBA00022516"/>
    </source>
</evidence>
<gene>
    <name evidence="8" type="ORF">GCM10010357_22250</name>
</gene>
<dbReference type="Gene3D" id="1.10.1200.10">
    <property type="entry name" value="ACP-like"/>
    <property type="match status" value="1"/>
</dbReference>
<protein>
    <recommendedName>
        <fullName evidence="7">Carrier domain-containing protein</fullName>
    </recommendedName>
</protein>
<evidence type="ECO:0000256" key="5">
    <source>
        <dbReference type="ARBA" id="ARBA00023098"/>
    </source>
</evidence>
<dbReference type="Proteomes" id="UP001500879">
    <property type="component" value="Unassembled WGS sequence"/>
</dbReference>
<evidence type="ECO:0000256" key="3">
    <source>
        <dbReference type="ARBA" id="ARBA00022553"/>
    </source>
</evidence>
<evidence type="ECO:0000259" key="7">
    <source>
        <dbReference type="PROSITE" id="PS50075"/>
    </source>
</evidence>
<keyword evidence="4" id="KW-0276">Fatty acid metabolism</keyword>
<keyword evidence="2" id="KW-0444">Lipid biosynthesis</keyword>
<organism evidence="8 9">
    <name type="scientific">Streptomyces luteireticuli</name>
    <dbReference type="NCBI Taxonomy" id="173858"/>
    <lineage>
        <taxon>Bacteria</taxon>
        <taxon>Bacillati</taxon>
        <taxon>Actinomycetota</taxon>
        <taxon>Actinomycetes</taxon>
        <taxon>Kitasatosporales</taxon>
        <taxon>Streptomycetaceae</taxon>
        <taxon>Streptomyces</taxon>
    </lineage>
</organism>
<dbReference type="PROSITE" id="PS50075">
    <property type="entry name" value="CARRIER"/>
    <property type="match status" value="1"/>
</dbReference>
<keyword evidence="1" id="KW-0596">Phosphopantetheine</keyword>
<evidence type="ECO:0000256" key="4">
    <source>
        <dbReference type="ARBA" id="ARBA00022832"/>
    </source>
</evidence>
<dbReference type="PROSITE" id="PS00012">
    <property type="entry name" value="PHOSPHOPANTETHEINE"/>
    <property type="match status" value="1"/>
</dbReference>
<dbReference type="RefSeq" id="WP_344022661.1">
    <property type="nucleotide sequence ID" value="NZ_BAAABX010000023.1"/>
</dbReference>
<name>A0ABP3IF43_9ACTN</name>
<proteinExistence type="predicted"/>
<dbReference type="SMART" id="SM01294">
    <property type="entry name" value="PKS_PP_betabranch"/>
    <property type="match status" value="1"/>
</dbReference>
<sequence>MSETAPAVVDLEELRQLLAVTFDLPAAEITDKAHFVQDLGMDSLITLEIATRLEDRYAIEMSDDELKAISTLLDVRDLLERKLADA</sequence>
<comment type="caution">
    <text evidence="8">The sequence shown here is derived from an EMBL/GenBank/DDBJ whole genome shotgun (WGS) entry which is preliminary data.</text>
</comment>
<reference evidence="9" key="1">
    <citation type="journal article" date="2019" name="Int. J. Syst. Evol. Microbiol.">
        <title>The Global Catalogue of Microorganisms (GCM) 10K type strain sequencing project: providing services to taxonomists for standard genome sequencing and annotation.</title>
        <authorList>
            <consortium name="The Broad Institute Genomics Platform"/>
            <consortium name="The Broad Institute Genome Sequencing Center for Infectious Disease"/>
            <person name="Wu L."/>
            <person name="Ma J."/>
        </authorList>
    </citation>
    <scope>NUCLEOTIDE SEQUENCE [LARGE SCALE GENOMIC DNA]</scope>
    <source>
        <strain evidence="9">JCM 4788</strain>
    </source>
</reference>
<keyword evidence="5" id="KW-0443">Lipid metabolism</keyword>
<dbReference type="SUPFAM" id="SSF47336">
    <property type="entry name" value="ACP-like"/>
    <property type="match status" value="1"/>
</dbReference>
<dbReference type="InterPro" id="IPR009081">
    <property type="entry name" value="PP-bd_ACP"/>
</dbReference>
<evidence type="ECO:0000313" key="9">
    <source>
        <dbReference type="Proteomes" id="UP001500879"/>
    </source>
</evidence>
<dbReference type="PANTHER" id="PTHR20863:SF76">
    <property type="entry name" value="CARRIER DOMAIN-CONTAINING PROTEIN"/>
    <property type="match status" value="1"/>
</dbReference>
<evidence type="ECO:0000256" key="1">
    <source>
        <dbReference type="ARBA" id="ARBA00022450"/>
    </source>
</evidence>
<dbReference type="InterPro" id="IPR003231">
    <property type="entry name" value="ACP"/>
</dbReference>
<dbReference type="PANTHER" id="PTHR20863">
    <property type="entry name" value="ACYL CARRIER PROTEIN"/>
    <property type="match status" value="1"/>
</dbReference>
<dbReference type="Pfam" id="PF00550">
    <property type="entry name" value="PP-binding"/>
    <property type="match status" value="1"/>
</dbReference>
<evidence type="ECO:0000256" key="6">
    <source>
        <dbReference type="ARBA" id="ARBA00023160"/>
    </source>
</evidence>